<accession>A0A816AE00</accession>
<evidence type="ECO:0000256" key="1">
    <source>
        <dbReference type="ARBA" id="ARBA00009558"/>
    </source>
</evidence>
<sequence>MEWQPYQKSFYVILNTALRALNREDLKPWFLYLRLVLHAFEKLPVTHHIIYRGAKLDLADEYRRGNTIVWWAFSSCIVSIEILNNERFLGKTGVRTLFSIECFSSKNIRSHSFYPEEDEVLLLPGRQFEVVGCLDQGHGLYIIQLRETQSKFPLLKLNSS</sequence>
<proteinExistence type="inferred from homology"/>
<evidence type="ECO:0000313" key="8">
    <source>
        <dbReference type="EMBL" id="CAF1594732.1"/>
    </source>
</evidence>
<keyword evidence="2 6" id="KW-0328">Glycosyltransferase</keyword>
<evidence type="ECO:0000256" key="4">
    <source>
        <dbReference type="ARBA" id="ARBA00022695"/>
    </source>
</evidence>
<evidence type="ECO:0000256" key="5">
    <source>
        <dbReference type="ARBA" id="ARBA00047597"/>
    </source>
</evidence>
<name>A0A816AE00_9BILA</name>
<protein>
    <recommendedName>
        <fullName evidence="6">NAD(P)(+)--arginine ADP-ribosyltransferase</fullName>
        <ecNumber evidence="6">2.4.2.31</ecNumber>
    </recommendedName>
    <alternativeName>
        <fullName evidence="6">Mono(ADP-ribosyl)transferase</fullName>
    </alternativeName>
</protein>
<keyword evidence="3 6" id="KW-0808">Transferase</keyword>
<keyword evidence="4" id="KW-0548">Nucleotidyltransferase</keyword>
<keyword evidence="9" id="KW-1185">Reference proteome</keyword>
<dbReference type="GO" id="GO:0106274">
    <property type="term" value="F:NAD+-protein-arginine ADP-ribosyltransferase activity"/>
    <property type="evidence" value="ECO:0007669"/>
    <property type="project" value="UniProtKB-EC"/>
</dbReference>
<keyword evidence="6" id="KW-0520">NAD</keyword>
<dbReference type="GO" id="GO:0016779">
    <property type="term" value="F:nucleotidyltransferase activity"/>
    <property type="evidence" value="ECO:0007669"/>
    <property type="project" value="UniProtKB-KW"/>
</dbReference>
<comment type="catalytic activity">
    <reaction evidence="5 6">
        <text>L-arginyl-[protein] + NAD(+) = N(omega)-(ADP-D-ribosyl)-L-arginyl-[protein] + nicotinamide + H(+)</text>
        <dbReference type="Rhea" id="RHEA:19149"/>
        <dbReference type="Rhea" id="RHEA-COMP:10532"/>
        <dbReference type="Rhea" id="RHEA-COMP:15087"/>
        <dbReference type="ChEBI" id="CHEBI:15378"/>
        <dbReference type="ChEBI" id="CHEBI:17154"/>
        <dbReference type="ChEBI" id="CHEBI:29965"/>
        <dbReference type="ChEBI" id="CHEBI:57540"/>
        <dbReference type="ChEBI" id="CHEBI:142554"/>
        <dbReference type="EC" id="2.4.2.31"/>
    </reaction>
</comment>
<reference evidence="8" key="1">
    <citation type="submission" date="2021-02" db="EMBL/GenBank/DDBJ databases">
        <authorList>
            <person name="Nowell W R."/>
        </authorList>
    </citation>
    <scope>NUCLEOTIDE SEQUENCE</scope>
</reference>
<dbReference type="InterPro" id="IPR000768">
    <property type="entry name" value="ART"/>
</dbReference>
<dbReference type="EMBL" id="CAJNOH010003452">
    <property type="protein sequence ID" value="CAF1336951.1"/>
    <property type="molecule type" value="Genomic_DNA"/>
</dbReference>
<evidence type="ECO:0000256" key="3">
    <source>
        <dbReference type="ARBA" id="ARBA00022679"/>
    </source>
</evidence>
<evidence type="ECO:0000313" key="7">
    <source>
        <dbReference type="EMBL" id="CAF1336951.1"/>
    </source>
</evidence>
<evidence type="ECO:0000256" key="2">
    <source>
        <dbReference type="ARBA" id="ARBA00022676"/>
    </source>
</evidence>
<evidence type="ECO:0000313" key="9">
    <source>
        <dbReference type="Proteomes" id="UP000663870"/>
    </source>
</evidence>
<dbReference type="PROSITE" id="PS51996">
    <property type="entry name" value="TR_MART"/>
    <property type="match status" value="1"/>
</dbReference>
<dbReference type="Pfam" id="PF01129">
    <property type="entry name" value="ART"/>
    <property type="match status" value="1"/>
</dbReference>
<comment type="caution">
    <text evidence="8">The sequence shown here is derived from an EMBL/GenBank/DDBJ whole genome shotgun (WGS) entry which is preliminary data.</text>
</comment>
<dbReference type="Proteomes" id="UP000663854">
    <property type="component" value="Unassembled WGS sequence"/>
</dbReference>
<dbReference type="SUPFAM" id="SSF56399">
    <property type="entry name" value="ADP-ribosylation"/>
    <property type="match status" value="1"/>
</dbReference>
<dbReference type="EC" id="2.4.2.31" evidence="6"/>
<gene>
    <name evidence="8" type="ORF">JXQ802_LOCUS47605</name>
    <name evidence="7" type="ORF">PYM288_LOCUS31700</name>
</gene>
<keyword evidence="6" id="KW-0521">NADP</keyword>
<organism evidence="8 9">
    <name type="scientific">Rotaria sordida</name>
    <dbReference type="NCBI Taxonomy" id="392033"/>
    <lineage>
        <taxon>Eukaryota</taxon>
        <taxon>Metazoa</taxon>
        <taxon>Spiralia</taxon>
        <taxon>Gnathifera</taxon>
        <taxon>Rotifera</taxon>
        <taxon>Eurotatoria</taxon>
        <taxon>Bdelloidea</taxon>
        <taxon>Philodinida</taxon>
        <taxon>Philodinidae</taxon>
        <taxon>Rotaria</taxon>
    </lineage>
</organism>
<evidence type="ECO:0000256" key="6">
    <source>
        <dbReference type="RuleBase" id="RU361228"/>
    </source>
</evidence>
<dbReference type="EMBL" id="CAJNOL010004783">
    <property type="protein sequence ID" value="CAF1594732.1"/>
    <property type="molecule type" value="Genomic_DNA"/>
</dbReference>
<dbReference type="Gene3D" id="3.90.176.10">
    <property type="entry name" value="Toxin ADP-ribosyltransferase, Chain A, domain 1"/>
    <property type="match status" value="1"/>
</dbReference>
<dbReference type="AlphaFoldDB" id="A0A816AE00"/>
<comment type="similarity">
    <text evidence="1 6">Belongs to the Arg-specific ADP-ribosyltransferase family.</text>
</comment>
<dbReference type="Proteomes" id="UP000663870">
    <property type="component" value="Unassembled WGS sequence"/>
</dbReference>